<evidence type="ECO:0000313" key="11">
    <source>
        <dbReference type="EMBL" id="TQL74836.1"/>
    </source>
</evidence>
<dbReference type="PROSITE" id="PS50110">
    <property type="entry name" value="RESPONSE_REGULATORY"/>
    <property type="match status" value="1"/>
</dbReference>
<dbReference type="GO" id="GO:0000976">
    <property type="term" value="F:transcription cis-regulatory region binding"/>
    <property type="evidence" value="ECO:0007669"/>
    <property type="project" value="TreeGrafter"/>
</dbReference>
<evidence type="ECO:0000259" key="10">
    <source>
        <dbReference type="PROSITE" id="PS51755"/>
    </source>
</evidence>
<evidence type="ECO:0000256" key="5">
    <source>
        <dbReference type="ARBA" id="ARBA00023163"/>
    </source>
</evidence>
<keyword evidence="2" id="KW-0902">Two-component regulatory system</keyword>
<protein>
    <submittedName>
        <fullName evidence="11">Two-component system OmpR family response regulator</fullName>
    </submittedName>
</protein>
<dbReference type="OrthoDB" id="4760923at2"/>
<dbReference type="InterPro" id="IPR036388">
    <property type="entry name" value="WH-like_DNA-bd_sf"/>
</dbReference>
<sequence length="274" mass="29970">MPDDATTGHATTGTENAPPPPTPVGGRPVAAPPAAQPTAPRREDGGPTRLLVVDDEPVLADLLLDSLSFAGYEVEVARTGSEAMEAVTRSHPDLMVLDVNLPDFNGFVVAARLRAAGHQVPIVFLTARDAPTDLRDGFGAGGDDYLTKPFRLEELCLRVEAVLRRTMGTRRSFGNTIAVADIMIDMDSRQVWRGSTPIDLSPTEFRLLHHLATNSNKVLSRADLLRHVWGYDLEADSSIVETYISYLRRKVDIHEPPLIHTVRGVGYILRVPRP</sequence>
<dbReference type="Pfam" id="PF00486">
    <property type="entry name" value="Trans_reg_C"/>
    <property type="match status" value="1"/>
</dbReference>
<dbReference type="SUPFAM" id="SSF52172">
    <property type="entry name" value="CheY-like"/>
    <property type="match status" value="1"/>
</dbReference>
<dbReference type="GO" id="GO:0000156">
    <property type="term" value="F:phosphorelay response regulator activity"/>
    <property type="evidence" value="ECO:0007669"/>
    <property type="project" value="TreeGrafter"/>
</dbReference>
<reference evidence="11 12" key="1">
    <citation type="submission" date="2019-06" db="EMBL/GenBank/DDBJ databases">
        <title>Sequencing the genomes of 1000 actinobacteria strains.</title>
        <authorList>
            <person name="Klenk H.-P."/>
        </authorList>
    </citation>
    <scope>NUCLEOTIDE SEQUENCE [LARGE SCALE GENOMIC DNA]</scope>
    <source>
        <strain evidence="11 12">DSM 45928</strain>
    </source>
</reference>
<keyword evidence="1 6" id="KW-0597">Phosphoprotein</keyword>
<dbReference type="SMART" id="SM00862">
    <property type="entry name" value="Trans_reg_C"/>
    <property type="match status" value="1"/>
</dbReference>
<keyword evidence="5" id="KW-0804">Transcription</keyword>
<feature type="modified residue" description="4-aspartylphosphate" evidence="6">
    <location>
        <position position="98"/>
    </location>
</feature>
<feature type="domain" description="Response regulatory" evidence="9">
    <location>
        <begin position="49"/>
        <end position="163"/>
    </location>
</feature>
<evidence type="ECO:0000256" key="1">
    <source>
        <dbReference type="ARBA" id="ARBA00022553"/>
    </source>
</evidence>
<dbReference type="InterPro" id="IPR001867">
    <property type="entry name" value="OmpR/PhoB-type_DNA-bd"/>
</dbReference>
<dbReference type="InterPro" id="IPR001789">
    <property type="entry name" value="Sig_transdc_resp-reg_receiver"/>
</dbReference>
<dbReference type="InterPro" id="IPR039420">
    <property type="entry name" value="WalR-like"/>
</dbReference>
<comment type="caution">
    <text evidence="11">The sequence shown here is derived from an EMBL/GenBank/DDBJ whole genome shotgun (WGS) entry which is preliminary data.</text>
</comment>
<dbReference type="InterPro" id="IPR011006">
    <property type="entry name" value="CheY-like_superfamily"/>
</dbReference>
<dbReference type="GO" id="GO:0005829">
    <property type="term" value="C:cytosol"/>
    <property type="evidence" value="ECO:0007669"/>
    <property type="project" value="TreeGrafter"/>
</dbReference>
<accession>A0A543AQM3</accession>
<dbReference type="CDD" id="cd00383">
    <property type="entry name" value="trans_reg_C"/>
    <property type="match status" value="1"/>
</dbReference>
<feature type="domain" description="OmpR/PhoB-type" evidence="10">
    <location>
        <begin position="174"/>
        <end position="271"/>
    </location>
</feature>
<dbReference type="PROSITE" id="PS51755">
    <property type="entry name" value="OMPR_PHOB"/>
    <property type="match status" value="1"/>
</dbReference>
<evidence type="ECO:0000256" key="2">
    <source>
        <dbReference type="ARBA" id="ARBA00023012"/>
    </source>
</evidence>
<evidence type="ECO:0000313" key="12">
    <source>
        <dbReference type="Proteomes" id="UP000317043"/>
    </source>
</evidence>
<feature type="region of interest" description="Disordered" evidence="8">
    <location>
        <begin position="1"/>
        <end position="48"/>
    </location>
</feature>
<dbReference type="AlphaFoldDB" id="A0A543AQM3"/>
<organism evidence="11 12">
    <name type="scientific">Stackebrandtia endophytica</name>
    <dbReference type="NCBI Taxonomy" id="1496996"/>
    <lineage>
        <taxon>Bacteria</taxon>
        <taxon>Bacillati</taxon>
        <taxon>Actinomycetota</taxon>
        <taxon>Actinomycetes</taxon>
        <taxon>Glycomycetales</taxon>
        <taxon>Glycomycetaceae</taxon>
        <taxon>Stackebrandtia</taxon>
    </lineage>
</organism>
<dbReference type="FunFam" id="1.10.10.10:FF:000005">
    <property type="entry name" value="Two-component system response regulator"/>
    <property type="match status" value="1"/>
</dbReference>
<evidence type="ECO:0000259" key="9">
    <source>
        <dbReference type="PROSITE" id="PS50110"/>
    </source>
</evidence>
<keyword evidence="4 7" id="KW-0238">DNA-binding</keyword>
<dbReference type="GO" id="GO:0032993">
    <property type="term" value="C:protein-DNA complex"/>
    <property type="evidence" value="ECO:0007669"/>
    <property type="project" value="TreeGrafter"/>
</dbReference>
<feature type="compositionally biased region" description="Low complexity" evidence="8">
    <location>
        <begin position="1"/>
        <end position="14"/>
    </location>
</feature>
<evidence type="ECO:0000256" key="4">
    <source>
        <dbReference type="ARBA" id="ARBA00023125"/>
    </source>
</evidence>
<dbReference type="RefSeq" id="WP_142034237.1">
    <property type="nucleotide sequence ID" value="NZ_JBHTGS010000002.1"/>
</dbReference>
<keyword evidence="3" id="KW-0805">Transcription regulation</keyword>
<dbReference type="Proteomes" id="UP000317043">
    <property type="component" value="Unassembled WGS sequence"/>
</dbReference>
<dbReference type="Pfam" id="PF00072">
    <property type="entry name" value="Response_reg"/>
    <property type="match status" value="1"/>
</dbReference>
<dbReference type="InParanoid" id="A0A543AQM3"/>
<evidence type="ECO:0000256" key="8">
    <source>
        <dbReference type="SAM" id="MobiDB-lite"/>
    </source>
</evidence>
<dbReference type="PANTHER" id="PTHR48111">
    <property type="entry name" value="REGULATOR OF RPOS"/>
    <property type="match status" value="1"/>
</dbReference>
<keyword evidence="12" id="KW-1185">Reference proteome</keyword>
<dbReference type="SMART" id="SM00448">
    <property type="entry name" value="REC"/>
    <property type="match status" value="1"/>
</dbReference>
<evidence type="ECO:0000256" key="3">
    <source>
        <dbReference type="ARBA" id="ARBA00023015"/>
    </source>
</evidence>
<dbReference type="Gene3D" id="1.10.10.10">
    <property type="entry name" value="Winged helix-like DNA-binding domain superfamily/Winged helix DNA-binding domain"/>
    <property type="match status" value="1"/>
</dbReference>
<dbReference type="GO" id="GO:0006355">
    <property type="term" value="P:regulation of DNA-templated transcription"/>
    <property type="evidence" value="ECO:0007669"/>
    <property type="project" value="InterPro"/>
</dbReference>
<gene>
    <name evidence="11" type="ORF">FB566_0324</name>
</gene>
<evidence type="ECO:0000256" key="6">
    <source>
        <dbReference type="PROSITE-ProRule" id="PRU00169"/>
    </source>
</evidence>
<name>A0A543AQM3_9ACTN</name>
<feature type="DNA-binding region" description="OmpR/PhoB-type" evidence="7">
    <location>
        <begin position="174"/>
        <end position="271"/>
    </location>
</feature>
<dbReference type="PANTHER" id="PTHR48111:SF28">
    <property type="entry name" value="TRANSCRIPTIONAL REGULATORY PROTEIN TCRX-RELATED"/>
    <property type="match status" value="1"/>
</dbReference>
<dbReference type="EMBL" id="VFOW01000001">
    <property type="protein sequence ID" value="TQL74836.1"/>
    <property type="molecule type" value="Genomic_DNA"/>
</dbReference>
<dbReference type="Gene3D" id="3.40.50.2300">
    <property type="match status" value="1"/>
</dbReference>
<evidence type="ECO:0000256" key="7">
    <source>
        <dbReference type="PROSITE-ProRule" id="PRU01091"/>
    </source>
</evidence>
<proteinExistence type="predicted"/>